<dbReference type="AlphaFoldDB" id="A0A819DYT7"/>
<keyword evidence="1" id="KW-1133">Transmembrane helix</keyword>
<organism evidence="2 3">
    <name type="scientific">Rotaria sordida</name>
    <dbReference type="NCBI Taxonomy" id="392033"/>
    <lineage>
        <taxon>Eukaryota</taxon>
        <taxon>Metazoa</taxon>
        <taxon>Spiralia</taxon>
        <taxon>Gnathifera</taxon>
        <taxon>Rotifera</taxon>
        <taxon>Eurotatoria</taxon>
        <taxon>Bdelloidea</taxon>
        <taxon>Philodinida</taxon>
        <taxon>Philodinidae</taxon>
        <taxon>Rotaria</taxon>
    </lineage>
</organism>
<accession>A0A819DYT7</accession>
<proteinExistence type="predicted"/>
<keyword evidence="1" id="KW-0472">Membrane</keyword>
<name>A0A819DYT7_9BILA</name>
<keyword evidence="1" id="KW-0812">Transmembrane</keyword>
<comment type="caution">
    <text evidence="2">The sequence shown here is derived from an EMBL/GenBank/DDBJ whole genome shotgun (WGS) entry which is preliminary data.</text>
</comment>
<dbReference type="EMBL" id="CAJOBD010001926">
    <property type="protein sequence ID" value="CAF3841695.1"/>
    <property type="molecule type" value="Genomic_DNA"/>
</dbReference>
<sequence>MRRRIIYLIESFVSEHVRSPLQFSIDDDPINSSLRSVSSISPKIVTRVFEYLATYLQRYSASGLIDTFDLERVVKSALRSLGDYKSEAEKELIANVFKEDGNCTIAVARGLDAYGFSHRLFQEYFVAMTLVRMTETTMTPLCAKIIANRLLGYGMHSNYRQPILLAVGWLSFHLSAEQFDVICTELVSRKYSGMPIGTLLLLEAITMMYQPLTIGILIAIFDTLFAVEYGGNFDRYVLRALDAMNENVVMESVTEYIKLKGRAERFCLFLNRACKMTTYSELYASSDLLWFSPSICQALWTSQFNTIQEQTNLDLALWITSMSTMYIYIGKIKSQLDLQNFLIEHNIQCDQIHPLILSLIIALNGGLDLLECGDDDDDDDVSILFSPYLMHRPSDNAIAQKIITYFSDDTSDPNTKINHLIEYCEQTIRNTISTDTSSSTIDLFITLICLHGVHKPNIFQEFYHYPALALSLTRFKQILIHFRQLYGDTDKSTFSKASESLNEIVVQSQTDVSLFIEAVSTALTRLTTRDRPASQKYLRVPLEKYCSRTIPLFCPDVYDPTNEKEEASMIDQSRFIEKSDEWRGTLENILRNDRLLCTHRAVAQLLVLHKKDRHIIVNFINEYMSNSELHKHTLISCLEALYSQPGDQDELNQIDAALHNLLQSTSSSVSQTSLALHAHACYLHYQYPIGTHVQKLLIGLNLDVPTLYKIIMLNERAHLWANRLLRIYSSQLKSQFIVDLFDILSGKTNDKCVAVFLLAAQWMAKNDPEKFCDDVRTNRDLIESLFPYLKQTSIRRRYLIAYLLIHIASIDLISFVEVYELLGEMINDSESQQTFVGQDVILSFGSEYTWGYNTANVLILVVLKTPPSISVIVRRTNKNETNQSEKAISTRKGEFKTGFERDGQICEQAMLVKKTVGIRYLVFLISKMDDSTVN</sequence>
<feature type="transmembrane region" description="Helical" evidence="1">
    <location>
        <begin position="199"/>
        <end position="221"/>
    </location>
</feature>
<evidence type="ECO:0000313" key="2">
    <source>
        <dbReference type="EMBL" id="CAF3841695.1"/>
    </source>
</evidence>
<evidence type="ECO:0000256" key="1">
    <source>
        <dbReference type="SAM" id="Phobius"/>
    </source>
</evidence>
<reference evidence="2" key="1">
    <citation type="submission" date="2021-02" db="EMBL/GenBank/DDBJ databases">
        <authorList>
            <person name="Nowell W R."/>
        </authorList>
    </citation>
    <scope>NUCLEOTIDE SEQUENCE</scope>
</reference>
<dbReference type="Proteomes" id="UP000663836">
    <property type="component" value="Unassembled WGS sequence"/>
</dbReference>
<gene>
    <name evidence="2" type="ORF">JBS370_LOCUS17694</name>
</gene>
<evidence type="ECO:0000313" key="3">
    <source>
        <dbReference type="Proteomes" id="UP000663836"/>
    </source>
</evidence>
<protein>
    <submittedName>
        <fullName evidence="2">Uncharacterized protein</fullName>
    </submittedName>
</protein>